<dbReference type="Ensembl" id="ENSGWIT00000028655.1">
    <property type="protein sequence ID" value="ENSGWIP00000026242.1"/>
    <property type="gene ID" value="ENSGWIG00000013772.1"/>
</dbReference>
<dbReference type="Gene3D" id="2.60.120.40">
    <property type="match status" value="1"/>
</dbReference>
<evidence type="ECO:0000256" key="5">
    <source>
        <dbReference type="SAM" id="Phobius"/>
    </source>
</evidence>
<keyword evidence="5" id="KW-0812">Transmembrane</keyword>
<reference evidence="7" key="3">
    <citation type="submission" date="2025-09" db="UniProtKB">
        <authorList>
            <consortium name="Ensembl"/>
        </authorList>
    </citation>
    <scope>IDENTIFICATION</scope>
</reference>
<dbReference type="GO" id="GO:0005164">
    <property type="term" value="F:tumor necrosis factor receptor binding"/>
    <property type="evidence" value="ECO:0007669"/>
    <property type="project" value="InterPro"/>
</dbReference>
<keyword evidence="5" id="KW-1133">Transmembrane helix</keyword>
<feature type="domain" description="THD" evidence="6">
    <location>
        <begin position="81"/>
        <end position="231"/>
    </location>
</feature>
<protein>
    <recommendedName>
        <fullName evidence="6">THD domain-containing protein</fullName>
    </recommendedName>
</protein>
<sequence>MAEGGGPPVFMVDTYGARAPPVPKRERAQRSCGVAQVLLFILVTLALCGLVVEAFFIYSLHQSKYVSIIDSQKTHLIHQTIFIQNEKKKKSTHSFAFWVCVPGGPEAHQDQHVMGWNVNGEPLLHEIDYENKRLVIQKEGYYFIYSKVFFTDSDTFYHSVQKHTVRYAEHSISLLLSRNYSPPSNKYYRQNSFLGGVFYLEKHDALFVNVTNTQKVVVYQAMENVFGAFML</sequence>
<keyword evidence="8" id="KW-1185">Reference proteome</keyword>
<organism evidence="7 8">
    <name type="scientific">Gouania willdenowi</name>
    <name type="common">Blunt-snouted clingfish</name>
    <name type="synonym">Lepadogaster willdenowi</name>
    <dbReference type="NCBI Taxonomy" id="441366"/>
    <lineage>
        <taxon>Eukaryota</taxon>
        <taxon>Metazoa</taxon>
        <taxon>Chordata</taxon>
        <taxon>Craniata</taxon>
        <taxon>Vertebrata</taxon>
        <taxon>Euteleostomi</taxon>
        <taxon>Actinopterygii</taxon>
        <taxon>Neopterygii</taxon>
        <taxon>Teleostei</taxon>
        <taxon>Neoteleostei</taxon>
        <taxon>Acanthomorphata</taxon>
        <taxon>Ovalentaria</taxon>
        <taxon>Blenniimorphae</taxon>
        <taxon>Blenniiformes</taxon>
        <taxon>Gobiesocoidei</taxon>
        <taxon>Gobiesocidae</taxon>
        <taxon>Gobiesocinae</taxon>
        <taxon>Gouania</taxon>
    </lineage>
</organism>
<dbReference type="GO" id="GO:0005125">
    <property type="term" value="F:cytokine activity"/>
    <property type="evidence" value="ECO:0007669"/>
    <property type="project" value="UniProtKB-KW"/>
</dbReference>
<name>A0A8C5ESG1_GOUWI</name>
<dbReference type="PROSITE" id="PS50049">
    <property type="entry name" value="THD_2"/>
    <property type="match status" value="1"/>
</dbReference>
<dbReference type="GO" id="GO:0016020">
    <property type="term" value="C:membrane"/>
    <property type="evidence" value="ECO:0007669"/>
    <property type="project" value="UniProtKB-SubCell"/>
</dbReference>
<dbReference type="SMART" id="SM00207">
    <property type="entry name" value="TNF"/>
    <property type="match status" value="1"/>
</dbReference>
<keyword evidence="4 5" id="KW-0472">Membrane</keyword>
<dbReference type="PANTHER" id="PTHR11471">
    <property type="entry name" value="TUMOR NECROSIS FACTOR FAMILY MEMBER"/>
    <property type="match status" value="1"/>
</dbReference>
<evidence type="ECO:0000259" key="6">
    <source>
        <dbReference type="PROSITE" id="PS50049"/>
    </source>
</evidence>
<dbReference type="SUPFAM" id="SSF49842">
    <property type="entry name" value="TNF-like"/>
    <property type="match status" value="1"/>
</dbReference>
<accession>A0A8C5ESG1</accession>
<evidence type="ECO:0000256" key="2">
    <source>
        <dbReference type="ARBA" id="ARBA00008670"/>
    </source>
</evidence>
<evidence type="ECO:0000256" key="3">
    <source>
        <dbReference type="ARBA" id="ARBA00022514"/>
    </source>
</evidence>
<reference evidence="7" key="2">
    <citation type="submission" date="2025-08" db="UniProtKB">
        <authorList>
            <consortium name="Ensembl"/>
        </authorList>
    </citation>
    <scope>IDENTIFICATION</scope>
</reference>
<evidence type="ECO:0000256" key="1">
    <source>
        <dbReference type="ARBA" id="ARBA00004370"/>
    </source>
</evidence>
<reference evidence="7" key="1">
    <citation type="submission" date="2020-06" db="EMBL/GenBank/DDBJ databases">
        <authorList>
            <consortium name="Wellcome Sanger Institute Data Sharing"/>
        </authorList>
    </citation>
    <scope>NUCLEOTIDE SEQUENCE [LARGE SCALE GENOMIC DNA]</scope>
</reference>
<evidence type="ECO:0000256" key="4">
    <source>
        <dbReference type="ARBA" id="ARBA00023136"/>
    </source>
</evidence>
<proteinExistence type="inferred from homology"/>
<dbReference type="GO" id="GO:0006955">
    <property type="term" value="P:immune response"/>
    <property type="evidence" value="ECO:0007669"/>
    <property type="project" value="InterPro"/>
</dbReference>
<evidence type="ECO:0000313" key="7">
    <source>
        <dbReference type="Ensembl" id="ENSGWIP00000026242.1"/>
    </source>
</evidence>
<dbReference type="PANTHER" id="PTHR11471:SF34">
    <property type="entry name" value="TUMOR NECROSIS FACTOR LIGAND SUPERFAMILY MEMBER 14"/>
    <property type="match status" value="1"/>
</dbReference>
<keyword evidence="3" id="KW-0202">Cytokine</keyword>
<dbReference type="GO" id="GO:0005615">
    <property type="term" value="C:extracellular space"/>
    <property type="evidence" value="ECO:0007669"/>
    <property type="project" value="UniProtKB-KW"/>
</dbReference>
<dbReference type="Pfam" id="PF00229">
    <property type="entry name" value="TNF"/>
    <property type="match status" value="1"/>
</dbReference>
<comment type="subcellular location">
    <subcellularLocation>
        <location evidence="1">Membrane</location>
    </subcellularLocation>
</comment>
<dbReference type="Proteomes" id="UP000694680">
    <property type="component" value="Chromosome 8"/>
</dbReference>
<dbReference type="InterPro" id="IPR008983">
    <property type="entry name" value="Tumour_necrosis_fac-like_dom"/>
</dbReference>
<dbReference type="InterPro" id="IPR006052">
    <property type="entry name" value="TNF_dom"/>
</dbReference>
<feature type="transmembrane region" description="Helical" evidence="5">
    <location>
        <begin position="34"/>
        <end position="58"/>
    </location>
</feature>
<evidence type="ECO:0000313" key="8">
    <source>
        <dbReference type="Proteomes" id="UP000694680"/>
    </source>
</evidence>
<comment type="similarity">
    <text evidence="2">Belongs to the tumor necrosis factor family.</text>
</comment>
<dbReference type="AlphaFoldDB" id="A0A8C5ESG1"/>